<evidence type="ECO:0000256" key="4">
    <source>
        <dbReference type="ARBA" id="ARBA00022801"/>
    </source>
</evidence>
<name>A0A6A6ZCV0_9PLEO</name>
<keyword evidence="3" id="KW-0732">Signal</keyword>
<dbReference type="GO" id="GO:0008239">
    <property type="term" value="F:dipeptidyl-peptidase activity"/>
    <property type="evidence" value="ECO:0007669"/>
    <property type="project" value="TreeGrafter"/>
</dbReference>
<dbReference type="PANTHER" id="PTHR11010">
    <property type="entry name" value="PROTEASE S28 PRO-X CARBOXYPEPTIDASE-RELATED"/>
    <property type="match status" value="1"/>
</dbReference>
<sequence>MAREEGGCCCAGNTQLTIDHFPDSDRYVPHTCDTFKQRYFFGLSYCKPGGPVFLYIGGETSGESRFSNLQTGIIQILMGKFNGLGVILENCYYGQSFPFNTSTTEELRFLTTE</sequence>
<accession>A0A6A6ZCV0</accession>
<dbReference type="AlphaFoldDB" id="A0A6A6ZCV0"/>
<dbReference type="EMBL" id="MU006250">
    <property type="protein sequence ID" value="KAF2818688.1"/>
    <property type="molecule type" value="Genomic_DNA"/>
</dbReference>
<evidence type="ECO:0000313" key="7">
    <source>
        <dbReference type="Proteomes" id="UP000799424"/>
    </source>
</evidence>
<dbReference type="InterPro" id="IPR008758">
    <property type="entry name" value="Peptidase_S28"/>
</dbReference>
<keyword evidence="4" id="KW-0378">Hydrolase</keyword>
<dbReference type="PANTHER" id="PTHR11010:SF117">
    <property type="entry name" value="SERINE PROTEASE 16"/>
    <property type="match status" value="1"/>
</dbReference>
<proteinExistence type="inferred from homology"/>
<protein>
    <submittedName>
        <fullName evidence="6">Uncharacterized protein</fullName>
    </submittedName>
</protein>
<reference evidence="6" key="1">
    <citation type="journal article" date="2020" name="Stud. Mycol.">
        <title>101 Dothideomycetes genomes: a test case for predicting lifestyles and emergence of pathogens.</title>
        <authorList>
            <person name="Haridas S."/>
            <person name="Albert R."/>
            <person name="Binder M."/>
            <person name="Bloem J."/>
            <person name="Labutti K."/>
            <person name="Salamov A."/>
            <person name="Andreopoulos B."/>
            <person name="Baker S."/>
            <person name="Barry K."/>
            <person name="Bills G."/>
            <person name="Bluhm B."/>
            <person name="Cannon C."/>
            <person name="Castanera R."/>
            <person name="Culley D."/>
            <person name="Daum C."/>
            <person name="Ezra D."/>
            <person name="Gonzalez J."/>
            <person name="Henrissat B."/>
            <person name="Kuo A."/>
            <person name="Liang C."/>
            <person name="Lipzen A."/>
            <person name="Lutzoni F."/>
            <person name="Magnuson J."/>
            <person name="Mondo S."/>
            <person name="Nolan M."/>
            <person name="Ohm R."/>
            <person name="Pangilinan J."/>
            <person name="Park H.-J."/>
            <person name="Ramirez L."/>
            <person name="Alfaro M."/>
            <person name="Sun H."/>
            <person name="Tritt A."/>
            <person name="Yoshinaga Y."/>
            <person name="Zwiers L.-H."/>
            <person name="Turgeon B."/>
            <person name="Goodwin S."/>
            <person name="Spatafora J."/>
            <person name="Crous P."/>
            <person name="Grigoriev I."/>
        </authorList>
    </citation>
    <scope>NUCLEOTIDE SEQUENCE</scope>
    <source>
        <strain evidence="6">CBS 113818</strain>
    </source>
</reference>
<keyword evidence="2" id="KW-0645">Protease</keyword>
<keyword evidence="7" id="KW-1185">Reference proteome</keyword>
<dbReference type="Pfam" id="PF05577">
    <property type="entry name" value="Peptidase_S28"/>
    <property type="match status" value="1"/>
</dbReference>
<keyword evidence="5" id="KW-0325">Glycoprotein</keyword>
<evidence type="ECO:0000313" key="6">
    <source>
        <dbReference type="EMBL" id="KAF2818688.1"/>
    </source>
</evidence>
<evidence type="ECO:0000256" key="2">
    <source>
        <dbReference type="ARBA" id="ARBA00022670"/>
    </source>
</evidence>
<evidence type="ECO:0000256" key="3">
    <source>
        <dbReference type="ARBA" id="ARBA00022729"/>
    </source>
</evidence>
<evidence type="ECO:0000256" key="1">
    <source>
        <dbReference type="ARBA" id="ARBA00011079"/>
    </source>
</evidence>
<dbReference type="InterPro" id="IPR029058">
    <property type="entry name" value="AB_hydrolase_fold"/>
</dbReference>
<dbReference type="Gene3D" id="3.40.50.1820">
    <property type="entry name" value="alpha/beta hydrolase"/>
    <property type="match status" value="1"/>
</dbReference>
<dbReference type="GO" id="GO:0006508">
    <property type="term" value="P:proteolysis"/>
    <property type="evidence" value="ECO:0007669"/>
    <property type="project" value="UniProtKB-KW"/>
</dbReference>
<dbReference type="OrthoDB" id="1735038at2759"/>
<comment type="similarity">
    <text evidence="1">Belongs to the peptidase S28 family.</text>
</comment>
<dbReference type="GO" id="GO:0070008">
    <property type="term" value="F:serine-type exopeptidase activity"/>
    <property type="evidence" value="ECO:0007669"/>
    <property type="project" value="InterPro"/>
</dbReference>
<gene>
    <name evidence="6" type="ORF">CC86DRAFT_413805</name>
</gene>
<organism evidence="6 7">
    <name type="scientific">Ophiobolus disseminans</name>
    <dbReference type="NCBI Taxonomy" id="1469910"/>
    <lineage>
        <taxon>Eukaryota</taxon>
        <taxon>Fungi</taxon>
        <taxon>Dikarya</taxon>
        <taxon>Ascomycota</taxon>
        <taxon>Pezizomycotina</taxon>
        <taxon>Dothideomycetes</taxon>
        <taxon>Pleosporomycetidae</taxon>
        <taxon>Pleosporales</taxon>
        <taxon>Pleosporineae</taxon>
        <taxon>Phaeosphaeriaceae</taxon>
        <taxon>Ophiobolus</taxon>
    </lineage>
</organism>
<dbReference type="Proteomes" id="UP000799424">
    <property type="component" value="Unassembled WGS sequence"/>
</dbReference>
<evidence type="ECO:0000256" key="5">
    <source>
        <dbReference type="ARBA" id="ARBA00023180"/>
    </source>
</evidence>